<name>A0A392TX70_9FABA</name>
<evidence type="ECO:0000313" key="2">
    <source>
        <dbReference type="EMBL" id="MCI65751.1"/>
    </source>
</evidence>
<dbReference type="EMBL" id="LXQA010681793">
    <property type="protein sequence ID" value="MCI65751.1"/>
    <property type="molecule type" value="Genomic_DNA"/>
</dbReference>
<comment type="caution">
    <text evidence="2">The sequence shown here is derived from an EMBL/GenBank/DDBJ whole genome shotgun (WGS) entry which is preliminary data.</text>
</comment>
<feature type="non-terminal residue" evidence="2">
    <location>
        <position position="70"/>
    </location>
</feature>
<keyword evidence="1" id="KW-0175">Coiled coil</keyword>
<organism evidence="2 3">
    <name type="scientific">Trifolium medium</name>
    <dbReference type="NCBI Taxonomy" id="97028"/>
    <lineage>
        <taxon>Eukaryota</taxon>
        <taxon>Viridiplantae</taxon>
        <taxon>Streptophyta</taxon>
        <taxon>Embryophyta</taxon>
        <taxon>Tracheophyta</taxon>
        <taxon>Spermatophyta</taxon>
        <taxon>Magnoliopsida</taxon>
        <taxon>eudicotyledons</taxon>
        <taxon>Gunneridae</taxon>
        <taxon>Pentapetalae</taxon>
        <taxon>rosids</taxon>
        <taxon>fabids</taxon>
        <taxon>Fabales</taxon>
        <taxon>Fabaceae</taxon>
        <taxon>Papilionoideae</taxon>
        <taxon>50 kb inversion clade</taxon>
        <taxon>NPAAA clade</taxon>
        <taxon>Hologalegina</taxon>
        <taxon>IRL clade</taxon>
        <taxon>Trifolieae</taxon>
        <taxon>Trifolium</taxon>
    </lineage>
</organism>
<reference evidence="2 3" key="1">
    <citation type="journal article" date="2018" name="Front. Plant Sci.">
        <title>Red Clover (Trifolium pratense) and Zigzag Clover (T. medium) - A Picture of Genomic Similarities and Differences.</title>
        <authorList>
            <person name="Dluhosova J."/>
            <person name="Istvanek J."/>
            <person name="Nedelnik J."/>
            <person name="Repkova J."/>
        </authorList>
    </citation>
    <scope>NUCLEOTIDE SEQUENCE [LARGE SCALE GENOMIC DNA]</scope>
    <source>
        <strain evidence="3">cv. 10/8</strain>
        <tissue evidence="2">Leaf</tissue>
    </source>
</reference>
<accession>A0A392TX70</accession>
<protein>
    <submittedName>
        <fullName evidence="2">Uncharacterized protein</fullName>
    </submittedName>
</protein>
<proteinExistence type="predicted"/>
<feature type="coiled-coil region" evidence="1">
    <location>
        <begin position="1"/>
        <end position="35"/>
    </location>
</feature>
<evidence type="ECO:0000313" key="3">
    <source>
        <dbReference type="Proteomes" id="UP000265520"/>
    </source>
</evidence>
<keyword evidence="3" id="KW-1185">Reference proteome</keyword>
<dbReference type="AlphaFoldDB" id="A0A392TX70"/>
<dbReference type="Proteomes" id="UP000265520">
    <property type="component" value="Unassembled WGS sequence"/>
</dbReference>
<sequence>MDALEQENTKLRGEVTTLKEDLERLNAMVESLVAAQNQPLPPQPSQAILTEMTIPTSVAPSSAQQFTIRE</sequence>
<evidence type="ECO:0000256" key="1">
    <source>
        <dbReference type="SAM" id="Coils"/>
    </source>
</evidence>